<organism evidence="2 3">
    <name type="scientific">Puccinia graminis f. sp. tritici (strain CRL 75-36-700-3 / race SCCL)</name>
    <name type="common">Black stem rust fungus</name>
    <dbReference type="NCBI Taxonomy" id="418459"/>
    <lineage>
        <taxon>Eukaryota</taxon>
        <taxon>Fungi</taxon>
        <taxon>Dikarya</taxon>
        <taxon>Basidiomycota</taxon>
        <taxon>Pucciniomycotina</taxon>
        <taxon>Pucciniomycetes</taxon>
        <taxon>Pucciniales</taxon>
        <taxon>Pucciniaceae</taxon>
        <taxon>Puccinia</taxon>
    </lineage>
</organism>
<evidence type="ECO:0000256" key="1">
    <source>
        <dbReference type="SAM" id="MobiDB-lite"/>
    </source>
</evidence>
<dbReference type="EMBL" id="DS178289">
    <property type="protein sequence ID" value="EHS63530.1"/>
    <property type="molecule type" value="Genomic_DNA"/>
</dbReference>
<dbReference type="InParanoid" id="H6QS60"/>
<dbReference type="KEGG" id="pgr:PGTG_21704"/>
<dbReference type="AlphaFoldDB" id="H6QS60"/>
<feature type="compositionally biased region" description="Basic and acidic residues" evidence="1">
    <location>
        <begin position="1"/>
        <end position="11"/>
    </location>
</feature>
<gene>
    <name evidence="2" type="ORF">PGTG_21704</name>
</gene>
<evidence type="ECO:0000313" key="2">
    <source>
        <dbReference type="EMBL" id="EHS63530.1"/>
    </source>
</evidence>
<name>H6QS60_PUCGT</name>
<dbReference type="RefSeq" id="XP_003889675.1">
    <property type="nucleotide sequence ID" value="XM_003889626.1"/>
</dbReference>
<protein>
    <submittedName>
        <fullName evidence="2">Uncharacterized protein</fullName>
    </submittedName>
</protein>
<feature type="region of interest" description="Disordered" evidence="1">
    <location>
        <begin position="1"/>
        <end position="29"/>
    </location>
</feature>
<dbReference type="GeneID" id="13542876"/>
<evidence type="ECO:0000313" key="3">
    <source>
        <dbReference type="Proteomes" id="UP000008783"/>
    </source>
</evidence>
<dbReference type="HOGENOM" id="CLU_2688988_0_0_1"/>
<reference evidence="3" key="1">
    <citation type="journal article" date="2011" name="Proc. Natl. Acad. Sci. U.S.A.">
        <title>Obligate biotrophy features unraveled by the genomic analysis of rust fungi.</title>
        <authorList>
            <person name="Duplessis S."/>
            <person name="Cuomo C.A."/>
            <person name="Lin Y.-C."/>
            <person name="Aerts A."/>
            <person name="Tisserant E."/>
            <person name="Veneault-Fourrey C."/>
            <person name="Joly D.L."/>
            <person name="Hacquard S."/>
            <person name="Amselem J."/>
            <person name="Cantarel B.L."/>
            <person name="Chiu R."/>
            <person name="Coutinho P.M."/>
            <person name="Feau N."/>
            <person name="Field M."/>
            <person name="Frey P."/>
            <person name="Gelhaye E."/>
            <person name="Goldberg J."/>
            <person name="Grabherr M.G."/>
            <person name="Kodira C.D."/>
            <person name="Kohler A."/>
            <person name="Kuees U."/>
            <person name="Lindquist E.A."/>
            <person name="Lucas S.M."/>
            <person name="Mago R."/>
            <person name="Mauceli E."/>
            <person name="Morin E."/>
            <person name="Murat C."/>
            <person name="Pangilinan J.L."/>
            <person name="Park R."/>
            <person name="Pearson M."/>
            <person name="Quesneville H."/>
            <person name="Rouhier N."/>
            <person name="Sakthikumar S."/>
            <person name="Salamov A.A."/>
            <person name="Schmutz J."/>
            <person name="Selles B."/>
            <person name="Shapiro H."/>
            <person name="Tanguay P."/>
            <person name="Tuskan G.A."/>
            <person name="Henrissat B."/>
            <person name="Van de Peer Y."/>
            <person name="Rouze P."/>
            <person name="Ellis J.G."/>
            <person name="Dodds P.N."/>
            <person name="Schein J.E."/>
            <person name="Zhong S."/>
            <person name="Hamelin R.C."/>
            <person name="Grigoriev I.V."/>
            <person name="Szabo L.J."/>
            <person name="Martin F."/>
        </authorList>
    </citation>
    <scope>NUCLEOTIDE SEQUENCE [LARGE SCALE GENOMIC DNA]</scope>
    <source>
        <strain evidence="3">CRL 75-36-700-3 / race SCCL</strain>
    </source>
</reference>
<keyword evidence="3" id="KW-1185">Reference proteome</keyword>
<dbReference type="VEuPathDB" id="FungiDB:PGTG_21704"/>
<accession>H6QS60</accession>
<sequence>MTVGEGGREDWTLPPATPESGSHGSGGKWQFKVWTPSKAGPRWVAKLPLVQACYFEIAIPLACVYVAAVRKTAA</sequence>
<proteinExistence type="predicted"/>
<dbReference type="Proteomes" id="UP000008783">
    <property type="component" value="Unassembled WGS sequence"/>
</dbReference>